<dbReference type="Proteomes" id="UP000257139">
    <property type="component" value="Chromosome CBM2594_a"/>
</dbReference>
<organism evidence="1 2">
    <name type="scientific">Cupriavidus taiwanensis</name>
    <dbReference type="NCBI Taxonomy" id="164546"/>
    <lineage>
        <taxon>Bacteria</taxon>
        <taxon>Pseudomonadati</taxon>
        <taxon>Pseudomonadota</taxon>
        <taxon>Betaproteobacteria</taxon>
        <taxon>Burkholderiales</taxon>
        <taxon>Burkholderiaceae</taxon>
        <taxon>Cupriavidus</taxon>
    </lineage>
</organism>
<sequence length="77" mass="7702">MPPGGYRCAGLAPCFARPGAGAFACALAARLTAGFSADVPAAFPAVFPAVFPAAFPAALAGTWRYVVLPSAALRAFT</sequence>
<comment type="caution">
    <text evidence="1">The sequence shown here is derived from an EMBL/GenBank/DDBJ whole genome shotgun (WGS) entry which is preliminary data.</text>
</comment>
<accession>A0A7Z7J752</accession>
<evidence type="ECO:0000313" key="2">
    <source>
        <dbReference type="Proteomes" id="UP000257139"/>
    </source>
</evidence>
<reference evidence="1 2" key="1">
    <citation type="submission" date="2018-01" db="EMBL/GenBank/DDBJ databases">
        <authorList>
            <person name="Clerissi C."/>
        </authorList>
    </citation>
    <scope>NUCLEOTIDE SEQUENCE [LARGE SCALE GENOMIC DNA]</scope>
    <source>
        <strain evidence="1">Cupriavidus taiwanensis STM 6021</strain>
    </source>
</reference>
<evidence type="ECO:0000313" key="1">
    <source>
        <dbReference type="EMBL" id="SPC09667.1"/>
    </source>
</evidence>
<dbReference type="AlphaFoldDB" id="A0A7Z7J752"/>
<name>A0A7Z7J752_9BURK</name>
<protein>
    <submittedName>
        <fullName evidence="1">Uncharacterized protein</fullName>
    </submittedName>
</protein>
<gene>
    <name evidence="1" type="ORF">CBM2594_A40990</name>
</gene>
<dbReference type="EMBL" id="OGUU01000008">
    <property type="protein sequence ID" value="SPC09667.1"/>
    <property type="molecule type" value="Genomic_DNA"/>
</dbReference>
<proteinExistence type="predicted"/>